<dbReference type="InterPro" id="IPR029063">
    <property type="entry name" value="SAM-dependent_MTases_sf"/>
</dbReference>
<gene>
    <name evidence="2" type="ORF">BTO18_07615</name>
</gene>
<dbReference type="Pfam" id="PF13847">
    <property type="entry name" value="Methyltransf_31"/>
    <property type="match status" value="1"/>
</dbReference>
<evidence type="ECO:0000313" key="3">
    <source>
        <dbReference type="Proteomes" id="UP000238882"/>
    </source>
</evidence>
<dbReference type="EMBL" id="MSCN01000001">
    <property type="protein sequence ID" value="PQJ79046.1"/>
    <property type="molecule type" value="Genomic_DNA"/>
</dbReference>
<name>A0A2S7WNL5_9FLAO</name>
<dbReference type="AlphaFoldDB" id="A0A2S7WNL5"/>
<dbReference type="Gene3D" id="3.40.50.150">
    <property type="entry name" value="Vaccinia Virus protein VP39"/>
    <property type="match status" value="1"/>
</dbReference>
<accession>A0A2S7WNL5</accession>
<organism evidence="2 3">
    <name type="scientific">Polaribacter porphyrae</name>
    <dbReference type="NCBI Taxonomy" id="1137780"/>
    <lineage>
        <taxon>Bacteria</taxon>
        <taxon>Pseudomonadati</taxon>
        <taxon>Bacteroidota</taxon>
        <taxon>Flavobacteriia</taxon>
        <taxon>Flavobacteriales</taxon>
        <taxon>Flavobacteriaceae</taxon>
    </lineage>
</organism>
<dbReference type="RefSeq" id="WP_105015649.1">
    <property type="nucleotide sequence ID" value="NZ_MSCN01000001.1"/>
</dbReference>
<proteinExistence type="predicted"/>
<evidence type="ECO:0000313" key="2">
    <source>
        <dbReference type="EMBL" id="PQJ79046.1"/>
    </source>
</evidence>
<keyword evidence="3" id="KW-1185">Reference proteome</keyword>
<evidence type="ECO:0000259" key="1">
    <source>
        <dbReference type="Pfam" id="PF13847"/>
    </source>
</evidence>
<dbReference type="InterPro" id="IPR025714">
    <property type="entry name" value="Methyltranfer_dom"/>
</dbReference>
<dbReference type="Proteomes" id="UP000238882">
    <property type="component" value="Unassembled WGS sequence"/>
</dbReference>
<dbReference type="OrthoDB" id="9797819at2"/>
<dbReference type="SUPFAM" id="SSF53335">
    <property type="entry name" value="S-adenosyl-L-methionine-dependent methyltransferases"/>
    <property type="match status" value="1"/>
</dbReference>
<feature type="domain" description="Methyltransferase" evidence="1">
    <location>
        <begin position="82"/>
        <end position="180"/>
    </location>
</feature>
<sequence length="233" mass="27286">MFNYFKKKKFTPKRINLDSDVKEFTREELKVINLLNYTKKSASTYSGELYDVGYHTFNFGGKVLKGQRNPEERFANVPFDFKNKTVLDIGSNQGGMLNAIAKEIHYGVGIDYDSRMINVSNRIKEHSKNSNLQFYVFDLENEKLDYIKDFLPTNKVDICFLLSVCMWLPNWKELIQFVQSISDNLLFESNGKDEQQEEQISFLKSIYKNVQLINEISDDDPLQKKRKLLLCKN</sequence>
<reference evidence="2 3" key="1">
    <citation type="submission" date="2016-12" db="EMBL/GenBank/DDBJ databases">
        <title>Trade-off between light-utilization and light-protection in marine flavobacteria.</title>
        <authorList>
            <person name="Kumagai Y."/>
            <person name="Yoshizawa S."/>
            <person name="Kogure K."/>
            <person name="Iwasaki W."/>
        </authorList>
    </citation>
    <scope>NUCLEOTIDE SEQUENCE [LARGE SCALE GENOMIC DNA]</scope>
    <source>
        <strain evidence="2 3">NBRC 108759</strain>
    </source>
</reference>
<protein>
    <recommendedName>
        <fullName evidence="1">Methyltransferase domain-containing protein</fullName>
    </recommendedName>
</protein>
<comment type="caution">
    <text evidence="2">The sequence shown here is derived from an EMBL/GenBank/DDBJ whole genome shotgun (WGS) entry which is preliminary data.</text>
</comment>
<dbReference type="CDD" id="cd02440">
    <property type="entry name" value="AdoMet_MTases"/>
    <property type="match status" value="1"/>
</dbReference>